<gene>
    <name evidence="1" type="ORF">C1876_04245</name>
    <name evidence="2" type="ORF">DMP09_13560</name>
</gene>
<dbReference type="EMBL" id="QICC01000072">
    <property type="protein sequence ID" value="RNM40619.1"/>
    <property type="molecule type" value="Genomic_DNA"/>
</dbReference>
<dbReference type="Proteomes" id="UP000253817">
    <property type="component" value="Unassembled WGS sequence"/>
</dbReference>
<dbReference type="RefSeq" id="WP_114545475.1">
    <property type="nucleotide sequence ID" value="NZ_CALJMG010000168.1"/>
</dbReference>
<evidence type="ECO:0000313" key="1">
    <source>
        <dbReference type="EMBL" id="RDB70447.1"/>
    </source>
</evidence>
<accession>A0A3N0IUE2</accession>
<reference evidence="2" key="3">
    <citation type="journal article" date="2019" name="Microbiol. Resour. Announc.">
        <title>Draft Genome Sequences of Type Strains of Gordonibacter faecihominis, Paraeggerthella hongkongensis, Parvibacter caecicola,Slackia equolifaciens, Slackia faecicanis, and Slackia isoflavoniconvertens.</title>
        <authorList>
            <person name="Danylec N."/>
            <person name="Stoll D.A."/>
            <person name="Dotsch A."/>
            <person name="Huch M."/>
        </authorList>
    </citation>
    <scope>NUCLEOTIDE SEQUENCE</scope>
    <source>
        <strain evidence="2">DSM 16107</strain>
    </source>
</reference>
<dbReference type="Pfam" id="PF21716">
    <property type="entry name" value="dnstrm_HI1420"/>
    <property type="match status" value="1"/>
</dbReference>
<comment type="caution">
    <text evidence="2">The sequence shown here is derived from an EMBL/GenBank/DDBJ whole genome shotgun (WGS) entry which is preliminary data.</text>
</comment>
<dbReference type="InterPro" id="IPR010982">
    <property type="entry name" value="Lambda_DNA-bd_dom_sf"/>
</dbReference>
<dbReference type="SUPFAM" id="SSF47413">
    <property type="entry name" value="lambda repressor-like DNA-binding domains"/>
    <property type="match status" value="1"/>
</dbReference>
<proteinExistence type="predicted"/>
<dbReference type="AlphaFoldDB" id="A0A3N0IUE2"/>
<organism evidence="2 4">
    <name type="scientific">Eggerthella sinensis</name>
    <dbReference type="NCBI Taxonomy" id="242230"/>
    <lineage>
        <taxon>Bacteria</taxon>
        <taxon>Bacillati</taxon>
        <taxon>Actinomycetota</taxon>
        <taxon>Coriobacteriia</taxon>
        <taxon>Eggerthellales</taxon>
        <taxon>Eggerthellaceae</taxon>
        <taxon>Eggerthella</taxon>
    </lineage>
</organism>
<reference evidence="1 3" key="1">
    <citation type="journal article" date="2018" name="Elife">
        <title>Discovery and characterization of a prevalent human gut bacterial enzyme sufficient for the inactivation of a family of plant toxins.</title>
        <authorList>
            <person name="Koppel N."/>
            <person name="Bisanz J.E."/>
            <person name="Pandelia M.E."/>
            <person name="Turnbaugh P.J."/>
            <person name="Balskus E.P."/>
        </authorList>
    </citation>
    <scope>NUCLEOTIDE SEQUENCE [LARGE SCALE GENOMIC DNA]</scope>
    <source>
        <strain evidence="1 3">DSM 16107</strain>
    </source>
</reference>
<sequence length="101" mass="10861">MKNPFRRPIETSEFHASDYLDSDETIAAFLSAALEENDPEFFQKALGEVAKARGMASVAEHAGVGRESLYKSLSADGNPRFGTVIDVLDALGFKLVVTPGA</sequence>
<dbReference type="NCBIfam" id="TIGR02684">
    <property type="entry name" value="dnstrm_HI1420"/>
    <property type="match status" value="1"/>
</dbReference>
<dbReference type="InterPro" id="IPR014057">
    <property type="entry name" value="HI1420"/>
</dbReference>
<dbReference type="Proteomes" id="UP000270112">
    <property type="component" value="Unassembled WGS sequence"/>
</dbReference>
<dbReference type="EMBL" id="PPTT01000005">
    <property type="protein sequence ID" value="RDB70447.1"/>
    <property type="molecule type" value="Genomic_DNA"/>
</dbReference>
<dbReference type="PANTHER" id="PTHR40275:SF1">
    <property type="entry name" value="SSL7038 PROTEIN"/>
    <property type="match status" value="1"/>
</dbReference>
<evidence type="ECO:0000313" key="4">
    <source>
        <dbReference type="Proteomes" id="UP000270112"/>
    </source>
</evidence>
<evidence type="ECO:0000313" key="3">
    <source>
        <dbReference type="Proteomes" id="UP000253817"/>
    </source>
</evidence>
<evidence type="ECO:0000313" key="2">
    <source>
        <dbReference type="EMBL" id="RNM40619.1"/>
    </source>
</evidence>
<dbReference type="PANTHER" id="PTHR40275">
    <property type="entry name" value="SSL7038 PROTEIN"/>
    <property type="match status" value="1"/>
</dbReference>
<protein>
    <submittedName>
        <fullName evidence="1 2">Addiction module antidote protein</fullName>
    </submittedName>
</protein>
<dbReference type="GO" id="GO:0003677">
    <property type="term" value="F:DNA binding"/>
    <property type="evidence" value="ECO:0007669"/>
    <property type="project" value="InterPro"/>
</dbReference>
<reference evidence="4" key="2">
    <citation type="submission" date="2018-05" db="EMBL/GenBank/DDBJ databases">
        <title>Genome Sequencing of selected type strains of the family Eggerthellaceae.</title>
        <authorList>
            <person name="Danylec N."/>
            <person name="Stoll D.A."/>
            <person name="Doetsch A."/>
            <person name="Huch M."/>
        </authorList>
    </citation>
    <scope>NUCLEOTIDE SEQUENCE [LARGE SCALE GENOMIC DNA]</scope>
    <source>
        <strain evidence="4">DSM 16107</strain>
    </source>
</reference>
<dbReference type="OrthoDB" id="9798416at2"/>
<name>A0A3N0IUE2_9ACTN</name>
<keyword evidence="3" id="KW-1185">Reference proteome</keyword>